<name>A0AB34KUM9_9PEZI</name>
<sequence length="366" mass="39741">MAATHVLRVRRTDDPSANLLLNVTQTSKTRPLDLKLVATEHEHVYVGSLKSANLAALQASNYRGDDDEWKAIVAYVLLHQRPDANLDALQGLEAVAAISGETCTLTLRKNIGGITQRLGSIKLKQDEEEEVSPFDWVEIAVATSDDLRSELVTLQASLGSQRAQVDALSRQLDDLVKAKKEHEEELLRKCAVLLDSKRAKIRDQQRELSAATKSQSGKNTHGSGREAGRSAPGKRKAGPTASEEDEDGLDLDPVDEEDDDELVEEEEEGQRTPEQDTDDGVSDDGFAPPPTRSQPPTASGGKRGGKAAGKGKENGAAKEVSLEEMPPRRELPFARRTAPNAQQPDQNANGSAGREDDEEDDTDDEL</sequence>
<evidence type="ECO:0000313" key="3">
    <source>
        <dbReference type="Proteomes" id="UP000803884"/>
    </source>
</evidence>
<evidence type="ECO:0008006" key="4">
    <source>
        <dbReference type="Google" id="ProtNLM"/>
    </source>
</evidence>
<dbReference type="InterPro" id="IPR014751">
    <property type="entry name" value="XRCC4-like_C"/>
</dbReference>
<evidence type="ECO:0000313" key="2">
    <source>
        <dbReference type="EMBL" id="KAL1587747.1"/>
    </source>
</evidence>
<dbReference type="Gene3D" id="1.20.5.370">
    <property type="match status" value="1"/>
</dbReference>
<feature type="compositionally biased region" description="Acidic residues" evidence="1">
    <location>
        <begin position="242"/>
        <end position="268"/>
    </location>
</feature>
<dbReference type="PANTHER" id="PTHR42067:SF1">
    <property type="entry name" value="MITOTIC APPARATUS PROTEIN P62"/>
    <property type="match status" value="1"/>
</dbReference>
<evidence type="ECO:0000256" key="1">
    <source>
        <dbReference type="SAM" id="MobiDB-lite"/>
    </source>
</evidence>
<organism evidence="2 3">
    <name type="scientific">Cladosporium halotolerans</name>
    <dbReference type="NCBI Taxonomy" id="1052096"/>
    <lineage>
        <taxon>Eukaryota</taxon>
        <taxon>Fungi</taxon>
        <taxon>Dikarya</taxon>
        <taxon>Ascomycota</taxon>
        <taxon>Pezizomycotina</taxon>
        <taxon>Dothideomycetes</taxon>
        <taxon>Dothideomycetidae</taxon>
        <taxon>Cladosporiales</taxon>
        <taxon>Cladosporiaceae</taxon>
        <taxon>Cladosporium</taxon>
    </lineage>
</organism>
<keyword evidence="3" id="KW-1185">Reference proteome</keyword>
<feature type="compositionally biased region" description="Polar residues" evidence="1">
    <location>
        <begin position="211"/>
        <end position="222"/>
    </location>
</feature>
<gene>
    <name evidence="2" type="ORF">WHR41_03490</name>
</gene>
<dbReference type="AlphaFoldDB" id="A0AB34KUM9"/>
<dbReference type="RefSeq" id="XP_069230852.1">
    <property type="nucleotide sequence ID" value="XM_069372096.1"/>
</dbReference>
<feature type="region of interest" description="Disordered" evidence="1">
    <location>
        <begin position="204"/>
        <end position="366"/>
    </location>
</feature>
<dbReference type="GeneID" id="96004934"/>
<feature type="compositionally biased region" description="Polar residues" evidence="1">
    <location>
        <begin position="339"/>
        <end position="350"/>
    </location>
</feature>
<accession>A0AB34KUM9</accession>
<dbReference type="EMBL" id="JAAQHG020000009">
    <property type="protein sequence ID" value="KAL1587747.1"/>
    <property type="molecule type" value="Genomic_DNA"/>
</dbReference>
<feature type="compositionally biased region" description="Acidic residues" evidence="1">
    <location>
        <begin position="355"/>
        <end position="366"/>
    </location>
</feature>
<dbReference type="Proteomes" id="UP000803884">
    <property type="component" value="Unassembled WGS sequence"/>
</dbReference>
<reference evidence="2 3" key="1">
    <citation type="journal article" date="2020" name="Microbiol. Resour. Announc.">
        <title>Draft Genome Sequence of a Cladosporium Species Isolated from the Mesophotic Ascidian Didemnum maculosum.</title>
        <authorList>
            <person name="Gioti A."/>
            <person name="Siaperas R."/>
            <person name="Nikolaivits E."/>
            <person name="Le Goff G."/>
            <person name="Ouazzani J."/>
            <person name="Kotoulas G."/>
            <person name="Topakas E."/>
        </authorList>
    </citation>
    <scope>NUCLEOTIDE SEQUENCE [LARGE SCALE GENOMIC DNA]</scope>
    <source>
        <strain evidence="2 3">TM138-S3</strain>
    </source>
</reference>
<dbReference type="PANTHER" id="PTHR42067">
    <property type="entry name" value="YALI0C15378P"/>
    <property type="match status" value="1"/>
</dbReference>
<protein>
    <recommendedName>
        <fullName evidence="4">Mitotic apparatus protein p62</fullName>
    </recommendedName>
</protein>
<proteinExistence type="predicted"/>
<comment type="caution">
    <text evidence="2">The sequence shown here is derived from an EMBL/GenBank/DDBJ whole genome shotgun (WGS) entry which is preliminary data.</text>
</comment>
<dbReference type="SUPFAM" id="SSF58022">
    <property type="entry name" value="XRCC4, C-terminal oligomerization domain"/>
    <property type="match status" value="1"/>
</dbReference>